<accession>A0ABR2JPC3</accession>
<keyword evidence="2" id="KW-1185">Reference proteome</keyword>
<comment type="caution">
    <text evidence="1">The sequence shown here is derived from an EMBL/GenBank/DDBJ whole genome shotgun (WGS) entry which is preliminary data.</text>
</comment>
<organism evidence="1 2">
    <name type="scientific">Tritrichomonas musculus</name>
    <dbReference type="NCBI Taxonomy" id="1915356"/>
    <lineage>
        <taxon>Eukaryota</taxon>
        <taxon>Metamonada</taxon>
        <taxon>Parabasalia</taxon>
        <taxon>Tritrichomonadida</taxon>
        <taxon>Tritrichomonadidae</taxon>
        <taxon>Tritrichomonas</taxon>
    </lineage>
</organism>
<dbReference type="Proteomes" id="UP001470230">
    <property type="component" value="Unassembled WGS sequence"/>
</dbReference>
<evidence type="ECO:0000313" key="1">
    <source>
        <dbReference type="EMBL" id="KAK8880724.1"/>
    </source>
</evidence>
<dbReference type="EMBL" id="JAPFFF010000010">
    <property type="protein sequence ID" value="KAK8880724.1"/>
    <property type="molecule type" value="Genomic_DNA"/>
</dbReference>
<gene>
    <name evidence="1" type="ORF">M9Y10_003411</name>
</gene>
<proteinExistence type="predicted"/>
<protein>
    <submittedName>
        <fullName evidence="1">Uncharacterized protein</fullName>
    </submittedName>
</protein>
<name>A0ABR2JPC3_9EUKA</name>
<reference evidence="1 2" key="1">
    <citation type="submission" date="2024-04" db="EMBL/GenBank/DDBJ databases">
        <title>Tritrichomonas musculus Genome.</title>
        <authorList>
            <person name="Alves-Ferreira E."/>
            <person name="Grigg M."/>
            <person name="Lorenzi H."/>
            <person name="Galac M."/>
        </authorList>
    </citation>
    <scope>NUCLEOTIDE SEQUENCE [LARGE SCALE GENOMIC DNA]</scope>
    <source>
        <strain evidence="1 2">EAF2021</strain>
    </source>
</reference>
<evidence type="ECO:0000313" key="2">
    <source>
        <dbReference type="Proteomes" id="UP001470230"/>
    </source>
</evidence>
<sequence length="54" mass="6381">MPANMETVEHHCKYVQFDMEPYTDSIGNQYDFGYRLNWSGPIKDGRSDSYPKNF</sequence>